<evidence type="ECO:0000313" key="1">
    <source>
        <dbReference type="EMBL" id="QQO97224.1"/>
    </source>
</evidence>
<organism evidence="1 2">
    <name type="scientific">Maribacter phage Colly_1</name>
    <dbReference type="NCBI Taxonomy" id="2745691"/>
    <lineage>
        <taxon>Viruses</taxon>
        <taxon>Duplodnaviria</taxon>
        <taxon>Heunggongvirae</taxon>
        <taxon>Uroviricota</taxon>
        <taxon>Caudoviricetes</taxon>
        <taxon>Molycolviridae</taxon>
        <taxon>Mollyvirus</taxon>
        <taxon>Mollyvirus colly</taxon>
    </lineage>
</organism>
<sequence length="104" mass="11588">MKTDLINLLESDSAVESIVSKLRESEVTKAYSDIKHIVGSDITIDVKPKEIVLQGYDDDNFNDAVDKTKIYLNSKSISTHSINKFTEAETSSARASFVLKKNFS</sequence>
<protein>
    <submittedName>
        <fullName evidence="1">Uncharacterized protein</fullName>
    </submittedName>
</protein>
<gene>
    <name evidence="1" type="ORF">Colly1_125</name>
</gene>
<reference evidence="1" key="1">
    <citation type="submission" date="2020-07" db="EMBL/GenBank/DDBJ databases">
        <title>Highly diverse flavobacterial phages as mortality factor during North Sea spring blooms.</title>
        <authorList>
            <person name="Bartlau N."/>
            <person name="Wichels A."/>
            <person name="Krohne G."/>
            <person name="Adriaenssens E.M."/>
            <person name="Heins A."/>
            <person name="Fuchs B.M."/>
            <person name="Amann R."/>
            <person name="Moraru C."/>
        </authorList>
    </citation>
    <scope>NUCLEOTIDE SEQUENCE</scope>
</reference>
<accession>A0A8E4UXT1</accession>
<dbReference type="Proteomes" id="UP000693899">
    <property type="component" value="Segment"/>
</dbReference>
<dbReference type="EMBL" id="MT732450">
    <property type="protein sequence ID" value="QQO97224.1"/>
    <property type="molecule type" value="Genomic_DNA"/>
</dbReference>
<proteinExistence type="predicted"/>
<evidence type="ECO:0000313" key="2">
    <source>
        <dbReference type="Proteomes" id="UP000693899"/>
    </source>
</evidence>
<keyword evidence="2" id="KW-1185">Reference proteome</keyword>
<name>A0A8E4UXT1_9CAUD</name>